<dbReference type="SUPFAM" id="SSF57959">
    <property type="entry name" value="Leucine zipper domain"/>
    <property type="match status" value="1"/>
</dbReference>
<keyword evidence="9 16" id="KW-0472">Membrane</keyword>
<evidence type="ECO:0000259" key="17">
    <source>
        <dbReference type="PROSITE" id="PS50217"/>
    </source>
</evidence>
<organism evidence="18 19">
    <name type="scientific">Cuscuta europaea</name>
    <name type="common">European dodder</name>
    <dbReference type="NCBI Taxonomy" id="41803"/>
    <lineage>
        <taxon>Eukaryota</taxon>
        <taxon>Viridiplantae</taxon>
        <taxon>Streptophyta</taxon>
        <taxon>Embryophyta</taxon>
        <taxon>Tracheophyta</taxon>
        <taxon>Spermatophyta</taxon>
        <taxon>Magnoliopsida</taxon>
        <taxon>eudicotyledons</taxon>
        <taxon>Gunneridae</taxon>
        <taxon>Pentapetalae</taxon>
        <taxon>asterids</taxon>
        <taxon>lamiids</taxon>
        <taxon>Solanales</taxon>
        <taxon>Convolvulaceae</taxon>
        <taxon>Cuscuteae</taxon>
        <taxon>Cuscuta</taxon>
        <taxon>Cuscuta subgen. Cuscuta</taxon>
    </lineage>
</organism>
<dbReference type="EMBL" id="CAMAPE010000004">
    <property type="protein sequence ID" value="CAH9062264.1"/>
    <property type="molecule type" value="Genomic_DNA"/>
</dbReference>
<keyword evidence="6 16" id="KW-1133">Transmembrane helix</keyword>
<dbReference type="FunFam" id="1.20.5.170:FF:000085">
    <property type="entry name" value="bZIP transcription factor 49"/>
    <property type="match status" value="1"/>
</dbReference>
<dbReference type="GO" id="GO:0006950">
    <property type="term" value="P:response to stress"/>
    <property type="evidence" value="ECO:0007669"/>
    <property type="project" value="UniProtKB-ARBA"/>
</dbReference>
<dbReference type="GO" id="GO:0003700">
    <property type="term" value="F:DNA-binding transcription factor activity"/>
    <property type="evidence" value="ECO:0007669"/>
    <property type="project" value="InterPro"/>
</dbReference>
<dbReference type="GO" id="GO:0005789">
    <property type="term" value="C:endoplasmic reticulum membrane"/>
    <property type="evidence" value="ECO:0007669"/>
    <property type="project" value="UniProtKB-SubCell"/>
</dbReference>
<keyword evidence="8" id="KW-0238">DNA-binding</keyword>
<keyword evidence="11" id="KW-0325">Glycoprotein</keyword>
<dbReference type="AlphaFoldDB" id="A0A9P0YK11"/>
<evidence type="ECO:0000256" key="16">
    <source>
        <dbReference type="SAM" id="Phobius"/>
    </source>
</evidence>
<dbReference type="OrthoDB" id="295274at2759"/>
<evidence type="ECO:0000256" key="15">
    <source>
        <dbReference type="SAM" id="MobiDB-lite"/>
    </source>
</evidence>
<evidence type="ECO:0000256" key="9">
    <source>
        <dbReference type="ARBA" id="ARBA00023136"/>
    </source>
</evidence>
<dbReference type="InterPro" id="IPR004827">
    <property type="entry name" value="bZIP"/>
</dbReference>
<dbReference type="PANTHER" id="PTHR47416">
    <property type="entry name" value="BASIC-LEUCINE ZIPPER TRANSCRIPTION FACTOR F-RELATED"/>
    <property type="match status" value="1"/>
</dbReference>
<feature type="compositionally biased region" description="Polar residues" evidence="15">
    <location>
        <begin position="221"/>
        <end position="231"/>
    </location>
</feature>
<feature type="compositionally biased region" description="Polar residues" evidence="15">
    <location>
        <begin position="174"/>
        <end position="196"/>
    </location>
</feature>
<feature type="region of interest" description="Disordered" evidence="15">
    <location>
        <begin position="624"/>
        <end position="647"/>
    </location>
</feature>
<reference evidence="18" key="1">
    <citation type="submission" date="2022-07" db="EMBL/GenBank/DDBJ databases">
        <authorList>
            <person name="Macas J."/>
            <person name="Novak P."/>
            <person name="Neumann P."/>
        </authorList>
    </citation>
    <scope>NUCLEOTIDE SEQUENCE</scope>
</reference>
<proteinExistence type="inferred from homology"/>
<keyword evidence="5" id="KW-0256">Endoplasmic reticulum</keyword>
<dbReference type="GO" id="GO:0003677">
    <property type="term" value="F:DNA binding"/>
    <property type="evidence" value="ECO:0007669"/>
    <property type="project" value="UniProtKB-KW"/>
</dbReference>
<feature type="region of interest" description="Disordered" evidence="15">
    <location>
        <begin position="420"/>
        <end position="439"/>
    </location>
</feature>
<name>A0A9P0YK11_CUSEU</name>
<feature type="coiled-coil region" evidence="14">
    <location>
        <begin position="335"/>
        <end position="369"/>
    </location>
</feature>
<evidence type="ECO:0000256" key="14">
    <source>
        <dbReference type="SAM" id="Coils"/>
    </source>
</evidence>
<dbReference type="PANTHER" id="PTHR47416:SF3">
    <property type="entry name" value="BZIP TRANSCRIPTION FACTOR 17-RELATED"/>
    <property type="match status" value="1"/>
</dbReference>
<evidence type="ECO:0000256" key="3">
    <source>
        <dbReference type="ARBA" id="ARBA00007163"/>
    </source>
</evidence>
<evidence type="ECO:0000313" key="18">
    <source>
        <dbReference type="EMBL" id="CAH9062264.1"/>
    </source>
</evidence>
<dbReference type="Proteomes" id="UP001152484">
    <property type="component" value="Unassembled WGS sequence"/>
</dbReference>
<evidence type="ECO:0000256" key="7">
    <source>
        <dbReference type="ARBA" id="ARBA00023015"/>
    </source>
</evidence>
<sequence length="799" mass="86089">MTTTAVGHPSPPPINLPTSAFSAGELSDAIPISPMEAAHMFHNGEEAMDDFDFDFSFEDFYLPSDNSLENDLLPVSLDQAVCDPALAQHLGPACFAQQGSGCEQIGAFKDSASIFKSSSAELCHFSADHIAGDAVFLNPPSPELSSSGSGVLFLNSPESQQICGDISGYLNVPSPESNGSNREASQRSGNENQGSSGDVVLDCPSPESAGPEFVSTDSDKSVNSSTDSGTANSIKIGVVDQKFKLENVNADTVNNNKINNSCTNSMLKRKKHTEETNNGESRSSKHRKPVDYINTENNSENNDNISCGEEEKRKTRLMRNRESAQLSRQRKKHYVEELEDKVRKMHSTIQDLNAKISYLMAENAVLRQQVGSNGVAVAPQMAPPPPGMYPPVIYPWMPCAPPYMIKSQGSQVPLVPIPRLKPHKTVSTPKNSKKVENKKHNEVKTKSVASISFIGLLFFIFIFGGLAPTMNSKYGGIREAFTRRDGYTYEKHPGKVLAANNETGHGESYDNRKYFSNMTHFGGGEDHGDGGVKRHSEKEKDEFVQSGNGSAPLTASLYVPRNDKLVKIDGNLIIHSVMASEKAMASHGSAKEKEGSKETGLAVPENMASAITGGIHPQLYQGAAEHQRALGSDSMGKDNMRSSGAADGRLQQWFREGLSGPMLSSGMCTEVFQFDVSSAIVPASSLRNISQNAKKGRNRRILNGFAVPLSASSHNISAETVEINGEGEELKGNNSLSSSSMVVSVLVDPREGGDGDADGVMGKKSLSRIFVVVLVDSVKYVTYSCILPLKGSVPHLVTT</sequence>
<gene>
    <name evidence="18" type="ORF">CEURO_LOCUS1876</name>
</gene>
<keyword evidence="19" id="KW-1185">Reference proteome</keyword>
<keyword evidence="7" id="KW-0805">Transcription regulation</keyword>
<feature type="domain" description="BZIP" evidence="17">
    <location>
        <begin position="310"/>
        <end position="373"/>
    </location>
</feature>
<dbReference type="GO" id="GO:0005634">
    <property type="term" value="C:nucleus"/>
    <property type="evidence" value="ECO:0007669"/>
    <property type="project" value="UniProtKB-SubCell"/>
</dbReference>
<keyword evidence="10" id="KW-0804">Transcription</keyword>
<dbReference type="InterPro" id="IPR046347">
    <property type="entry name" value="bZIP_sf"/>
</dbReference>
<comment type="similarity">
    <text evidence="3">Belongs to the bZIP family.</text>
</comment>
<evidence type="ECO:0000256" key="6">
    <source>
        <dbReference type="ARBA" id="ARBA00022989"/>
    </source>
</evidence>
<keyword evidence="4 16" id="KW-0812">Transmembrane</keyword>
<feature type="region of interest" description="Disordered" evidence="15">
    <location>
        <begin position="173"/>
        <end position="231"/>
    </location>
</feature>
<evidence type="ECO:0000313" key="19">
    <source>
        <dbReference type="Proteomes" id="UP001152484"/>
    </source>
</evidence>
<comment type="subunit">
    <text evidence="13">Interacts with BZIP28.</text>
</comment>
<evidence type="ECO:0000256" key="1">
    <source>
        <dbReference type="ARBA" id="ARBA00004123"/>
    </source>
</evidence>
<feature type="compositionally biased region" description="Low complexity" evidence="15">
    <location>
        <begin position="293"/>
        <end position="306"/>
    </location>
</feature>
<evidence type="ECO:0000256" key="10">
    <source>
        <dbReference type="ARBA" id="ARBA00023163"/>
    </source>
</evidence>
<evidence type="ECO:0000256" key="11">
    <source>
        <dbReference type="ARBA" id="ARBA00023180"/>
    </source>
</evidence>
<protein>
    <recommendedName>
        <fullName evidence="17">BZIP domain-containing protein</fullName>
    </recommendedName>
</protein>
<dbReference type="PROSITE" id="PS50217">
    <property type="entry name" value="BZIP"/>
    <property type="match status" value="1"/>
</dbReference>
<accession>A0A9P0YK11</accession>
<dbReference type="Pfam" id="PF00170">
    <property type="entry name" value="bZIP_1"/>
    <property type="match status" value="1"/>
</dbReference>
<feature type="region of interest" description="Disordered" evidence="15">
    <location>
        <begin position="260"/>
        <end position="328"/>
    </location>
</feature>
<feature type="transmembrane region" description="Helical" evidence="16">
    <location>
        <begin position="448"/>
        <end position="468"/>
    </location>
</feature>
<evidence type="ECO:0000256" key="12">
    <source>
        <dbReference type="ARBA" id="ARBA00023242"/>
    </source>
</evidence>
<comment type="subcellular location">
    <subcellularLocation>
        <location evidence="2">Endoplasmic reticulum membrane</location>
        <topology evidence="2">Single-pass membrane protein</topology>
    </subcellularLocation>
    <subcellularLocation>
        <location evidence="1">Nucleus</location>
    </subcellularLocation>
</comment>
<evidence type="ECO:0000256" key="2">
    <source>
        <dbReference type="ARBA" id="ARBA00004389"/>
    </source>
</evidence>
<evidence type="ECO:0000256" key="13">
    <source>
        <dbReference type="ARBA" id="ARBA00065888"/>
    </source>
</evidence>
<comment type="caution">
    <text evidence="18">The sequence shown here is derived from an EMBL/GenBank/DDBJ whole genome shotgun (WGS) entry which is preliminary data.</text>
</comment>
<dbReference type="CDD" id="cd14704">
    <property type="entry name" value="bZIP_HY5-like"/>
    <property type="match status" value="1"/>
</dbReference>
<dbReference type="SMART" id="SM00338">
    <property type="entry name" value="BRLZ"/>
    <property type="match status" value="1"/>
</dbReference>
<keyword evidence="12" id="KW-0539">Nucleus</keyword>
<dbReference type="Gene3D" id="1.20.5.170">
    <property type="match status" value="1"/>
</dbReference>
<evidence type="ECO:0000256" key="5">
    <source>
        <dbReference type="ARBA" id="ARBA00022824"/>
    </source>
</evidence>
<evidence type="ECO:0000256" key="8">
    <source>
        <dbReference type="ARBA" id="ARBA00023125"/>
    </source>
</evidence>
<keyword evidence="14" id="KW-0175">Coiled coil</keyword>
<evidence type="ECO:0000256" key="4">
    <source>
        <dbReference type="ARBA" id="ARBA00022692"/>
    </source>
</evidence>